<evidence type="ECO:0000313" key="3">
    <source>
        <dbReference type="Proteomes" id="UP001156702"/>
    </source>
</evidence>
<sequence>MSTGLQQTRARLETKIEELIALLDLLDGDADLEDTGDDEPWIGSFGVVGRDGVEHDLEQDEDSERSLGWPNPEGPRIHVPEEAAEFMGDQTDGMEG</sequence>
<evidence type="ECO:0000256" key="1">
    <source>
        <dbReference type="SAM" id="MobiDB-lite"/>
    </source>
</evidence>
<protein>
    <submittedName>
        <fullName evidence="2">Uncharacterized protein</fullName>
    </submittedName>
</protein>
<proteinExistence type="predicted"/>
<dbReference type="Proteomes" id="UP001156702">
    <property type="component" value="Unassembled WGS sequence"/>
</dbReference>
<gene>
    <name evidence="2" type="ORF">GCM10007923_30230</name>
</gene>
<keyword evidence="3" id="KW-1185">Reference proteome</keyword>
<comment type="caution">
    <text evidence="2">The sequence shown here is derived from an EMBL/GenBank/DDBJ whole genome shotgun (WGS) entry which is preliminary data.</text>
</comment>
<accession>A0ABQ5ZLS1</accession>
<name>A0ABQ5ZLS1_9HYPH</name>
<evidence type="ECO:0000313" key="2">
    <source>
        <dbReference type="EMBL" id="GLR51813.1"/>
    </source>
</evidence>
<reference evidence="3" key="1">
    <citation type="journal article" date="2019" name="Int. J. Syst. Evol. Microbiol.">
        <title>The Global Catalogue of Microorganisms (GCM) 10K type strain sequencing project: providing services to taxonomists for standard genome sequencing and annotation.</title>
        <authorList>
            <consortium name="The Broad Institute Genomics Platform"/>
            <consortium name="The Broad Institute Genome Sequencing Center for Infectious Disease"/>
            <person name="Wu L."/>
            <person name="Ma J."/>
        </authorList>
    </citation>
    <scope>NUCLEOTIDE SEQUENCE [LARGE SCALE GENOMIC DNA]</scope>
    <source>
        <strain evidence="3">NBRC 102122</strain>
    </source>
</reference>
<dbReference type="RefSeq" id="WP_244767957.1">
    <property type="nucleotide sequence ID" value="NZ_BSOP01000020.1"/>
</dbReference>
<dbReference type="EMBL" id="BSOP01000020">
    <property type="protein sequence ID" value="GLR51813.1"/>
    <property type="molecule type" value="Genomic_DNA"/>
</dbReference>
<organism evidence="2 3">
    <name type="scientific">Shinella yambaruensis</name>
    <dbReference type="NCBI Taxonomy" id="415996"/>
    <lineage>
        <taxon>Bacteria</taxon>
        <taxon>Pseudomonadati</taxon>
        <taxon>Pseudomonadota</taxon>
        <taxon>Alphaproteobacteria</taxon>
        <taxon>Hyphomicrobiales</taxon>
        <taxon>Rhizobiaceae</taxon>
        <taxon>Shinella</taxon>
    </lineage>
</organism>
<feature type="region of interest" description="Disordered" evidence="1">
    <location>
        <begin position="56"/>
        <end position="77"/>
    </location>
</feature>